<organism evidence="3 4">
    <name type="scientific">Lithospermum erythrorhizon</name>
    <name type="common">Purple gromwell</name>
    <name type="synonym">Lithospermum officinale var. erythrorhizon</name>
    <dbReference type="NCBI Taxonomy" id="34254"/>
    <lineage>
        <taxon>Eukaryota</taxon>
        <taxon>Viridiplantae</taxon>
        <taxon>Streptophyta</taxon>
        <taxon>Embryophyta</taxon>
        <taxon>Tracheophyta</taxon>
        <taxon>Spermatophyta</taxon>
        <taxon>Magnoliopsida</taxon>
        <taxon>eudicotyledons</taxon>
        <taxon>Gunneridae</taxon>
        <taxon>Pentapetalae</taxon>
        <taxon>asterids</taxon>
        <taxon>lamiids</taxon>
        <taxon>Boraginales</taxon>
        <taxon>Boraginaceae</taxon>
        <taxon>Boraginoideae</taxon>
        <taxon>Lithospermeae</taxon>
        <taxon>Lithospermum</taxon>
    </lineage>
</organism>
<feature type="region of interest" description="Disordered" evidence="1">
    <location>
        <begin position="348"/>
        <end position="367"/>
    </location>
</feature>
<feature type="region of interest" description="Disordered" evidence="1">
    <location>
        <begin position="1"/>
        <end position="61"/>
    </location>
</feature>
<feature type="compositionally biased region" description="Polar residues" evidence="1">
    <location>
        <begin position="26"/>
        <end position="55"/>
    </location>
</feature>
<dbReference type="Gene3D" id="2.130.10.10">
    <property type="entry name" value="YVTN repeat-like/Quinoprotein amine dehydrogenase"/>
    <property type="match status" value="1"/>
</dbReference>
<feature type="domain" description="At4g14310 8-bladed propeller" evidence="2">
    <location>
        <begin position="729"/>
        <end position="1011"/>
    </location>
</feature>
<dbReference type="PANTHER" id="PTHR35492">
    <property type="entry name" value="TRANSDUCIN/WD40 REPEAT-LIKE SUPERFAMILY PROTEIN"/>
    <property type="match status" value="1"/>
</dbReference>
<dbReference type="SUPFAM" id="SSF50998">
    <property type="entry name" value="Quinoprotein alcohol dehydrogenase-like"/>
    <property type="match status" value="1"/>
</dbReference>
<evidence type="ECO:0000313" key="4">
    <source>
        <dbReference type="Proteomes" id="UP001454036"/>
    </source>
</evidence>
<feature type="region of interest" description="Disordered" evidence="1">
    <location>
        <begin position="475"/>
        <end position="510"/>
    </location>
</feature>
<reference evidence="3 4" key="1">
    <citation type="submission" date="2024-01" db="EMBL/GenBank/DDBJ databases">
        <title>The complete chloroplast genome sequence of Lithospermum erythrorhizon: insights into the phylogenetic relationship among Boraginaceae species and the maternal lineages of purple gromwells.</title>
        <authorList>
            <person name="Okada T."/>
            <person name="Watanabe K."/>
        </authorList>
    </citation>
    <scope>NUCLEOTIDE SEQUENCE [LARGE SCALE GENOMIC DNA]</scope>
</reference>
<dbReference type="EMBL" id="BAABME010001510">
    <property type="protein sequence ID" value="GAA0150013.1"/>
    <property type="molecule type" value="Genomic_DNA"/>
</dbReference>
<sequence>MPTPSIHRIKQPITTTTKPLKTQTPFSQNGPHKSSSGKENSQLPASRPRATSATRTKPMMMPRIDKPSVDLVVNGGQRWSMGMSRGRSASPCEFGSGNMVSVDRVGDKLIGNRRSSEIGKRVLAKSEKNGVFVCDLKMVESRKVSSRGGGNVGGNGVSVDRVAEKFIGNRRSSEIGKRVLEKNEVFVGDLKMVEDRKVSSRGGGNVGGNGVCCGSVERRLSGRAGCGDKVGVLEELKAKGCVEKCLKLLGSEELRSNGDTELKPLNGNVELREQSGTFTETVIKSSSGNVVETYGLKVLLGSRTVDLSEKDHVLEEVKVRASSEKSEKLTSKGSRVVGRSSFSSGGLREKTVIEEGKGSSSSTLSAKRYPSKLHEKLAFLEGKVKKIASDIKQTKVMLDLNNPDASKLMLSDIQEKISGIEKAMSNVSVGNASARLLKDDDNEEREVRDEKRSIKGLSVQELEARLFSHHKLLKDRTCPKPSSEFSQIDESREGELNRNQEPQDKSRSPTEENLIALQFLESLKNEQSGILVEAKNQDTESSEDVATENSSASLNSYKKNYDFLQSVNEKFEEFDEQENTSRMVIAEENENSGAYMLKEIGNKISTGGWFVTDGEAVLLAHNDNSCSYYDITNSEEKAEYKPPVENFPNMWQDCWIVRASSADGCSGKYVVAASAGNSIEAGFCSWDFYTKDVKAFHVENVTASVRIALADLPNNTMHRRSALSSTTSLENQRWFYKPCGPLIVSTASCQKSVKVYDIRDGEHVMRWELQKPVATMEYSSPLQWRNRGKVVVAGTETLSLWDVSSLNPQPLVSVSSFNRKISALHVNNTDAELGGGVRQRVGSSEVEGNDGVFCTPDSINVLDFRQPSGIGLKIPNVGVDVQSAFSLGDSVLLGCTSLRSAGKKQFSSQIQQFSLCGQKLVSAYVLPDSNAHSHHKAITQVWGNSNLVMGVCGLGLCIYDSSKDEGLLPYTLETAKTNNVKDVIGPDDLYYPSFDYLGSRVLLISRDRPALWRYVS</sequence>
<dbReference type="InterPro" id="IPR057442">
    <property type="entry name" value="Beta-prop_At4g14310"/>
</dbReference>
<dbReference type="Pfam" id="PF25465">
    <property type="entry name" value="Beta-prop_At4g14310"/>
    <property type="match status" value="1"/>
</dbReference>
<accession>A0AAV3PFY2</accession>
<dbReference type="InterPro" id="IPR045289">
    <property type="entry name" value="At4g14310-like"/>
</dbReference>
<keyword evidence="4" id="KW-1185">Reference proteome</keyword>
<evidence type="ECO:0000313" key="3">
    <source>
        <dbReference type="EMBL" id="GAA0150013.1"/>
    </source>
</evidence>
<dbReference type="InterPro" id="IPR011047">
    <property type="entry name" value="Quinoprotein_ADH-like_sf"/>
</dbReference>
<evidence type="ECO:0000256" key="1">
    <source>
        <dbReference type="SAM" id="MobiDB-lite"/>
    </source>
</evidence>
<proteinExistence type="predicted"/>
<protein>
    <recommendedName>
        <fullName evidence="2">At4g14310 8-bladed propeller domain-containing protein</fullName>
    </recommendedName>
</protein>
<gene>
    <name evidence="3" type="ORF">LIER_09046</name>
</gene>
<dbReference type="InterPro" id="IPR015943">
    <property type="entry name" value="WD40/YVTN_repeat-like_dom_sf"/>
</dbReference>
<name>A0AAV3PFY2_LITER</name>
<comment type="caution">
    <text evidence="3">The sequence shown here is derived from an EMBL/GenBank/DDBJ whole genome shotgun (WGS) entry which is preliminary data.</text>
</comment>
<dbReference type="PANTHER" id="PTHR35492:SF1">
    <property type="entry name" value="TRANSDUCIN_WD40 REPEAT-LIKE SUPERFAMILY PROTEIN"/>
    <property type="match status" value="1"/>
</dbReference>
<evidence type="ECO:0000259" key="2">
    <source>
        <dbReference type="Pfam" id="PF25465"/>
    </source>
</evidence>
<feature type="compositionally biased region" description="Low complexity" evidence="1">
    <location>
        <begin position="11"/>
        <end position="25"/>
    </location>
</feature>
<dbReference type="AlphaFoldDB" id="A0AAV3PFY2"/>
<feature type="compositionally biased region" description="Basic and acidic residues" evidence="1">
    <location>
        <begin position="348"/>
        <end position="357"/>
    </location>
</feature>
<feature type="compositionally biased region" description="Basic and acidic residues" evidence="1">
    <location>
        <begin position="489"/>
        <end position="510"/>
    </location>
</feature>
<dbReference type="Proteomes" id="UP001454036">
    <property type="component" value="Unassembled WGS sequence"/>
</dbReference>